<keyword evidence="4" id="KW-0997">Cell inner membrane</keyword>
<gene>
    <name evidence="9" type="ORF">L6E24_13830</name>
</gene>
<protein>
    <submittedName>
        <fullName evidence="9">YeeE/YedE family protein</fullName>
    </submittedName>
</protein>
<evidence type="ECO:0000256" key="1">
    <source>
        <dbReference type="ARBA" id="ARBA00004429"/>
    </source>
</evidence>
<evidence type="ECO:0000256" key="5">
    <source>
        <dbReference type="ARBA" id="ARBA00022692"/>
    </source>
</evidence>
<evidence type="ECO:0000256" key="8">
    <source>
        <dbReference type="SAM" id="Phobius"/>
    </source>
</evidence>
<evidence type="ECO:0000256" key="6">
    <source>
        <dbReference type="ARBA" id="ARBA00022989"/>
    </source>
</evidence>
<feature type="transmembrane region" description="Helical" evidence="8">
    <location>
        <begin position="151"/>
        <end position="171"/>
    </location>
</feature>
<evidence type="ECO:0000256" key="2">
    <source>
        <dbReference type="ARBA" id="ARBA00022448"/>
    </source>
</evidence>
<keyword evidence="2" id="KW-0813">Transport</keyword>
<feature type="transmembrane region" description="Helical" evidence="8">
    <location>
        <begin position="12"/>
        <end position="30"/>
    </location>
</feature>
<evidence type="ECO:0000256" key="3">
    <source>
        <dbReference type="ARBA" id="ARBA00022475"/>
    </source>
</evidence>
<dbReference type="KEGG" id="mend:L6E24_13830"/>
<organism evidence="9 10">
    <name type="scientific">Methanoplanus endosymbiosus</name>
    <dbReference type="NCBI Taxonomy" id="33865"/>
    <lineage>
        <taxon>Archaea</taxon>
        <taxon>Methanobacteriati</taxon>
        <taxon>Methanobacteriota</taxon>
        <taxon>Stenosarchaea group</taxon>
        <taxon>Methanomicrobia</taxon>
        <taxon>Methanomicrobiales</taxon>
        <taxon>Methanomicrobiaceae</taxon>
        <taxon>Methanoplanus</taxon>
    </lineage>
</organism>
<dbReference type="GeneID" id="74308804"/>
<evidence type="ECO:0000313" key="10">
    <source>
        <dbReference type="Proteomes" id="UP001060368"/>
    </source>
</evidence>
<feature type="transmembrane region" description="Helical" evidence="8">
    <location>
        <begin position="71"/>
        <end position="98"/>
    </location>
</feature>
<keyword evidence="6 8" id="KW-1133">Transmembrane helix</keyword>
<dbReference type="EMBL" id="CP096115">
    <property type="protein sequence ID" value="UUX92397.1"/>
    <property type="molecule type" value="Genomic_DNA"/>
</dbReference>
<dbReference type="Proteomes" id="UP001060368">
    <property type="component" value="Chromosome"/>
</dbReference>
<dbReference type="PANTHER" id="PTHR30574:SF1">
    <property type="entry name" value="SULPHUR TRANSPORT DOMAIN-CONTAINING PROTEIN"/>
    <property type="match status" value="1"/>
</dbReference>
<dbReference type="Pfam" id="PF04143">
    <property type="entry name" value="Sulf_transp"/>
    <property type="match status" value="1"/>
</dbReference>
<keyword evidence="3" id="KW-1003">Cell membrane</keyword>
<keyword evidence="5 8" id="KW-0812">Transmembrane</keyword>
<reference evidence="9" key="1">
    <citation type="submission" date="2022-04" db="EMBL/GenBank/DDBJ databases">
        <title>Complete genome of Methanoplanus endosymbiosus DSM 3599.</title>
        <authorList>
            <person name="Chen S.-C."/>
            <person name="You Y.-T."/>
            <person name="Zhou Y.-Z."/>
            <person name="Lai M.-C."/>
        </authorList>
    </citation>
    <scope>NUCLEOTIDE SEQUENCE</scope>
    <source>
        <strain evidence="9">DSM 3599</strain>
    </source>
</reference>
<dbReference type="PANTHER" id="PTHR30574">
    <property type="entry name" value="INNER MEMBRANE PROTEIN YEDE"/>
    <property type="match status" value="1"/>
</dbReference>
<keyword evidence="10" id="KW-1185">Reference proteome</keyword>
<proteinExistence type="predicted"/>
<name>A0A9E7TH86_9EURY</name>
<sequence length="172" mass="18303">MLEILTAEQWSPYIAGAGIGVLSWISFAFADKPLGCSTSYLRAFGMIRGTFKKGKREDNPYYEKFVPGIDWQVMLVLGIIIGAFISAWTSGIFAISMVPDMFAVRFGDNALLRALFAAAGGILLGFGARFAGGCTSGHGISGITQMNITSILTVVFMFAGGIATAFVIYGVT</sequence>
<comment type="subcellular location">
    <subcellularLocation>
        <location evidence="1">Cell inner membrane</location>
        <topology evidence="1">Multi-pass membrane protein</topology>
    </subcellularLocation>
</comment>
<dbReference type="GO" id="GO:0005886">
    <property type="term" value="C:plasma membrane"/>
    <property type="evidence" value="ECO:0007669"/>
    <property type="project" value="UniProtKB-SubCell"/>
</dbReference>
<dbReference type="RefSeq" id="WP_257742546.1">
    <property type="nucleotide sequence ID" value="NZ_CP096115.1"/>
</dbReference>
<keyword evidence="7 8" id="KW-0472">Membrane</keyword>
<evidence type="ECO:0000313" key="9">
    <source>
        <dbReference type="EMBL" id="UUX92397.1"/>
    </source>
</evidence>
<feature type="transmembrane region" description="Helical" evidence="8">
    <location>
        <begin position="110"/>
        <end position="131"/>
    </location>
</feature>
<dbReference type="AlphaFoldDB" id="A0A9E7TH86"/>
<dbReference type="InterPro" id="IPR007272">
    <property type="entry name" value="Sulf_transp_TsuA/YedE"/>
</dbReference>
<evidence type="ECO:0000256" key="4">
    <source>
        <dbReference type="ARBA" id="ARBA00022519"/>
    </source>
</evidence>
<evidence type="ECO:0000256" key="7">
    <source>
        <dbReference type="ARBA" id="ARBA00023136"/>
    </source>
</evidence>
<accession>A0A9E7TH86</accession>